<dbReference type="Proteomes" id="UP000007517">
    <property type="component" value="Chromosome"/>
</dbReference>
<dbReference type="GO" id="GO:0004337">
    <property type="term" value="F:(2E,6E)-farnesyl diphosphate synthase activity"/>
    <property type="evidence" value="ECO:0007669"/>
    <property type="project" value="UniProtKB-EC"/>
</dbReference>
<dbReference type="EMBL" id="FO117623">
    <property type="protein sequence ID" value="CCG01191.1"/>
    <property type="molecule type" value="Genomic_DNA"/>
</dbReference>
<dbReference type="SFLD" id="SFLDS00005">
    <property type="entry name" value="Isoprenoid_Synthase_Type_I"/>
    <property type="match status" value="1"/>
</dbReference>
<dbReference type="PANTHER" id="PTHR12001:SF71">
    <property type="entry name" value="(2E,6E)-FARNESYL DIPHOSPHATE SYNTHASE"/>
    <property type="match status" value="1"/>
</dbReference>
<dbReference type="EC" id="2.5.1.29" evidence="4"/>
<dbReference type="Gene3D" id="1.10.600.10">
    <property type="entry name" value="Farnesyl Diphosphate Synthase"/>
    <property type="match status" value="1"/>
</dbReference>
<dbReference type="PANTHER" id="PTHR12001">
    <property type="entry name" value="GERANYLGERANYL PYROPHOSPHATE SYNTHASE"/>
    <property type="match status" value="1"/>
</dbReference>
<dbReference type="CDD" id="cd00685">
    <property type="entry name" value="Trans_IPPS_HT"/>
    <property type="match status" value="1"/>
</dbReference>
<keyword evidence="3 4" id="KW-0808">Transferase</keyword>
<dbReference type="STRING" id="1146883.BLASA_0212"/>
<dbReference type="InterPro" id="IPR033749">
    <property type="entry name" value="Polyprenyl_synt_CS"/>
</dbReference>
<dbReference type="RefSeq" id="WP_014374108.1">
    <property type="nucleotide sequence ID" value="NC_016943.1"/>
</dbReference>
<dbReference type="SFLD" id="SFLDG01017">
    <property type="entry name" value="Polyprenyl_Transferase_Like"/>
    <property type="match status" value="1"/>
</dbReference>
<keyword evidence="1" id="KW-0479">Metal-binding</keyword>
<dbReference type="HOGENOM" id="CLU_014015_2_1_11"/>
<dbReference type="AlphaFoldDB" id="H6RL61"/>
<evidence type="ECO:0000256" key="3">
    <source>
        <dbReference type="RuleBase" id="RU004466"/>
    </source>
</evidence>
<evidence type="ECO:0000313" key="4">
    <source>
        <dbReference type="EMBL" id="CCG01191.1"/>
    </source>
</evidence>
<dbReference type="EC" id="2.5.1.10" evidence="4"/>
<dbReference type="GO" id="GO:0008299">
    <property type="term" value="P:isoprenoid biosynthetic process"/>
    <property type="evidence" value="ECO:0007669"/>
    <property type="project" value="InterPro"/>
</dbReference>
<evidence type="ECO:0000256" key="2">
    <source>
        <dbReference type="ARBA" id="ARBA00022842"/>
    </source>
</evidence>
<dbReference type="Pfam" id="PF00348">
    <property type="entry name" value="polyprenyl_synt"/>
    <property type="match status" value="1"/>
</dbReference>
<name>H6RL61_BLASD</name>
<dbReference type="GO" id="GO:0046872">
    <property type="term" value="F:metal ion binding"/>
    <property type="evidence" value="ECO:0007669"/>
    <property type="project" value="UniProtKB-KW"/>
</dbReference>
<dbReference type="GO" id="GO:0004311">
    <property type="term" value="F:geranylgeranyl diphosphate synthase activity"/>
    <property type="evidence" value="ECO:0007669"/>
    <property type="project" value="UniProtKB-EC"/>
</dbReference>
<sequence>MTATLPPNLPAARTLVDPWLRGAVAGLAPSLREVAEHHFGWRDLDGRGTTATGKALRPALTLLGARAAGADEVDAGPVAAAVELVHNFSLLHDDLMDGDETRHHRATAWAAFGPARAILTGDALLALASQLLQQRPAAWAWEVSRCLTEATAELISGQADDLAFEQRLDVSVEEYLAMARRKTAALLSCSVRAGALVGSAPPAQAAALARFGTHLGLAFQLVDDLLGIWGDPADTGKPPRSDLRTRKQNGPVVAALAARTPAAGRLRSLLATGAPQQGADLDLAADLVEQAGGRAWAEAEADRHTRLALEALADAAVPVDVDRELTELALFVTTRRC</sequence>
<dbReference type="PROSITE" id="PS00444">
    <property type="entry name" value="POLYPRENYL_SYNTHASE_2"/>
    <property type="match status" value="1"/>
</dbReference>
<accession>H6RL61</accession>
<keyword evidence="5" id="KW-1185">Reference proteome</keyword>
<dbReference type="SUPFAM" id="SSF48576">
    <property type="entry name" value="Terpenoid synthases"/>
    <property type="match status" value="1"/>
</dbReference>
<dbReference type="InterPro" id="IPR008949">
    <property type="entry name" value="Isoprenoid_synthase_dom_sf"/>
</dbReference>
<dbReference type="KEGG" id="bsd:BLASA_0212"/>
<comment type="similarity">
    <text evidence="3">Belongs to the FPP/GGPP synthase family.</text>
</comment>
<proteinExistence type="inferred from homology"/>
<gene>
    <name evidence="4" type="primary">ispA</name>
    <name evidence="4" type="ordered locus">BLASA_0212</name>
</gene>
<reference evidence="5" key="2">
    <citation type="submission" date="2012-02" db="EMBL/GenBank/DDBJ databases">
        <title>Complete genome sequence of Blastococcus saxobsidens strain DD2.</title>
        <authorList>
            <person name="Genoscope."/>
        </authorList>
    </citation>
    <scope>NUCLEOTIDE SEQUENCE [LARGE SCALE GENOMIC DNA]</scope>
    <source>
        <strain evidence="5">DD2</strain>
    </source>
</reference>
<evidence type="ECO:0000256" key="1">
    <source>
        <dbReference type="ARBA" id="ARBA00022723"/>
    </source>
</evidence>
<dbReference type="EC" id="2.5.1.1" evidence="4"/>
<protein>
    <submittedName>
        <fullName evidence="4">Geranylgeranyl pyrophosphate synthase</fullName>
        <ecNumber evidence="4">2.5.1.1</ecNumber>
        <ecNumber evidence="4">2.5.1.10</ecNumber>
        <ecNumber evidence="4">2.5.1.29</ecNumber>
    </submittedName>
</protein>
<dbReference type="OrthoDB" id="4497239at2"/>
<dbReference type="eggNOG" id="COG0142">
    <property type="taxonomic scope" value="Bacteria"/>
</dbReference>
<evidence type="ECO:0000313" key="5">
    <source>
        <dbReference type="Proteomes" id="UP000007517"/>
    </source>
</evidence>
<organism evidence="4 5">
    <name type="scientific">Blastococcus saxobsidens (strain DD2)</name>
    <dbReference type="NCBI Taxonomy" id="1146883"/>
    <lineage>
        <taxon>Bacteria</taxon>
        <taxon>Bacillati</taxon>
        <taxon>Actinomycetota</taxon>
        <taxon>Actinomycetes</taxon>
        <taxon>Geodermatophilales</taxon>
        <taxon>Geodermatophilaceae</taxon>
        <taxon>Blastococcus</taxon>
    </lineage>
</organism>
<dbReference type="InterPro" id="IPR000092">
    <property type="entry name" value="Polyprenyl_synt"/>
</dbReference>
<dbReference type="GO" id="GO:0004161">
    <property type="term" value="F:dimethylallyltranstransferase activity"/>
    <property type="evidence" value="ECO:0007669"/>
    <property type="project" value="UniProtKB-EC"/>
</dbReference>
<keyword evidence="2" id="KW-0460">Magnesium</keyword>
<reference evidence="4 5" key="1">
    <citation type="journal article" date="2012" name="J. Bacteriol.">
        <title>Genome Sequence of Blastococcus saxobsidens DD2, a Stone-Inhabiting Bacterium.</title>
        <authorList>
            <person name="Chouaia B."/>
            <person name="Crotti E."/>
            <person name="Brusetti L."/>
            <person name="Daffonchio D."/>
            <person name="Essoussi I."/>
            <person name="Nouioui I."/>
            <person name="Sbissi I."/>
            <person name="Ghodhbane-Gtari F."/>
            <person name="Gtari M."/>
            <person name="Vacherie B."/>
            <person name="Barbe V."/>
            <person name="Medigue C."/>
            <person name="Gury J."/>
            <person name="Pujic P."/>
            <person name="Normand P."/>
        </authorList>
    </citation>
    <scope>NUCLEOTIDE SEQUENCE [LARGE SCALE GENOMIC DNA]</scope>
    <source>
        <strain evidence="4 5">DD2</strain>
    </source>
</reference>